<dbReference type="Gene3D" id="1.10.20.10">
    <property type="entry name" value="Histone, subunit A"/>
    <property type="match status" value="1"/>
</dbReference>
<protein>
    <recommendedName>
        <fullName evidence="3">Transcription initiation factor TFIID subunit 8</fullName>
    </recommendedName>
</protein>
<evidence type="ECO:0000256" key="3">
    <source>
        <dbReference type="ARBA" id="ARBA00017307"/>
    </source>
</evidence>
<reference evidence="8" key="1">
    <citation type="submission" date="2025-08" db="UniProtKB">
        <authorList>
            <consortium name="RefSeq"/>
        </authorList>
    </citation>
    <scope>IDENTIFICATION</scope>
    <source>
        <strain evidence="8">Airmid</strain>
    </source>
</reference>
<evidence type="ECO:0000256" key="2">
    <source>
        <dbReference type="ARBA" id="ARBA00008767"/>
    </source>
</evidence>
<dbReference type="OMA" id="SAHNYCE"/>
<dbReference type="AlphaFoldDB" id="A0A6P6YIX0"/>
<dbReference type="InterPro" id="IPR009072">
    <property type="entry name" value="Histone-fold"/>
</dbReference>
<dbReference type="GO" id="GO:0005669">
    <property type="term" value="C:transcription factor TFIID complex"/>
    <property type="evidence" value="ECO:0007669"/>
    <property type="project" value="InterPro"/>
</dbReference>
<dbReference type="CDD" id="cd08049">
    <property type="entry name" value="TAF8"/>
    <property type="match status" value="1"/>
</dbReference>
<dbReference type="PANTHER" id="PTHR46469">
    <property type="entry name" value="TRANSCRIPTION INITIATION FACTOR TFIID SUBUNIT 8"/>
    <property type="match status" value="1"/>
</dbReference>
<dbReference type="InterPro" id="IPR019473">
    <property type="entry name" value="TFIID_su8_C"/>
</dbReference>
<comment type="similarity">
    <text evidence="2">Belongs to the TAF8 family.</text>
</comment>
<keyword evidence="6" id="KW-0539">Nucleus</keyword>
<dbReference type="FunCoup" id="A0A6P6YIX0">
    <property type="interactions" value="1074"/>
</dbReference>
<organism evidence="7 8">
    <name type="scientific">Dermatophagoides pteronyssinus</name>
    <name type="common">European house dust mite</name>
    <dbReference type="NCBI Taxonomy" id="6956"/>
    <lineage>
        <taxon>Eukaryota</taxon>
        <taxon>Metazoa</taxon>
        <taxon>Ecdysozoa</taxon>
        <taxon>Arthropoda</taxon>
        <taxon>Chelicerata</taxon>
        <taxon>Arachnida</taxon>
        <taxon>Acari</taxon>
        <taxon>Acariformes</taxon>
        <taxon>Sarcoptiformes</taxon>
        <taxon>Astigmata</taxon>
        <taxon>Psoroptidia</taxon>
        <taxon>Analgoidea</taxon>
        <taxon>Pyroglyphidae</taxon>
        <taxon>Dermatophagoidinae</taxon>
        <taxon>Dermatophagoides</taxon>
    </lineage>
</organism>
<dbReference type="PANTHER" id="PTHR46469:SF1">
    <property type="entry name" value="TRANSCRIPTION INITIATION FACTOR TFIID SUBUNIT 8"/>
    <property type="match status" value="1"/>
</dbReference>
<name>A0A6P6YIX0_DERPT</name>
<dbReference type="RefSeq" id="XP_027204681.1">
    <property type="nucleotide sequence ID" value="XM_027348880.1"/>
</dbReference>
<dbReference type="InterPro" id="IPR037818">
    <property type="entry name" value="TAF8"/>
</dbReference>
<accession>A0A6P6YIX0</accession>
<dbReference type="GO" id="GO:0006367">
    <property type="term" value="P:transcription initiation at RNA polymerase II promoter"/>
    <property type="evidence" value="ECO:0007669"/>
    <property type="project" value="TreeGrafter"/>
</dbReference>
<dbReference type="OrthoDB" id="2193813at2759"/>
<dbReference type="Proteomes" id="UP000515146">
    <property type="component" value="Unplaced"/>
</dbReference>
<evidence type="ECO:0000313" key="7">
    <source>
        <dbReference type="Proteomes" id="UP000515146"/>
    </source>
</evidence>
<keyword evidence="5" id="KW-0804">Transcription</keyword>
<evidence type="ECO:0000256" key="1">
    <source>
        <dbReference type="ARBA" id="ARBA00004123"/>
    </source>
</evidence>
<dbReference type="GeneID" id="113798361"/>
<evidence type="ECO:0000256" key="6">
    <source>
        <dbReference type="ARBA" id="ARBA00023242"/>
    </source>
</evidence>
<keyword evidence="7" id="KW-1185">Reference proteome</keyword>
<gene>
    <name evidence="8" type="primary">LOC113798361</name>
</gene>
<dbReference type="InParanoid" id="A0A6P6YIX0"/>
<dbReference type="SMART" id="SM00576">
    <property type="entry name" value="BTP"/>
    <property type="match status" value="1"/>
</dbReference>
<evidence type="ECO:0000256" key="5">
    <source>
        <dbReference type="ARBA" id="ARBA00023163"/>
    </source>
</evidence>
<comment type="subcellular location">
    <subcellularLocation>
        <location evidence="1">Nucleus</location>
    </subcellularLocation>
</comment>
<dbReference type="Pfam" id="PF10406">
    <property type="entry name" value="TAF8_C"/>
    <property type="match status" value="1"/>
</dbReference>
<proteinExistence type="inferred from homology"/>
<dbReference type="GO" id="GO:0046982">
    <property type="term" value="F:protein heterodimerization activity"/>
    <property type="evidence" value="ECO:0007669"/>
    <property type="project" value="InterPro"/>
</dbReference>
<dbReference type="Pfam" id="PF07524">
    <property type="entry name" value="Bromo_TP"/>
    <property type="match status" value="1"/>
</dbReference>
<evidence type="ECO:0000256" key="4">
    <source>
        <dbReference type="ARBA" id="ARBA00023015"/>
    </source>
</evidence>
<dbReference type="KEGG" id="dpte:113798361"/>
<dbReference type="InterPro" id="IPR006565">
    <property type="entry name" value="BTP"/>
</dbReference>
<dbReference type="CDD" id="cd22918">
    <property type="entry name" value="HFD_TAF8"/>
    <property type="match status" value="1"/>
</dbReference>
<evidence type="ECO:0000313" key="8">
    <source>
        <dbReference type="RefSeq" id="XP_027204681.1"/>
    </source>
</evidence>
<keyword evidence="4" id="KW-0805">Transcription regulation</keyword>
<sequence length="300" mass="33617">MESSTYPSNSAISARRKVLFAAISATCQEIGFHSADNYVLDVLMQMFQAFLSELSYSAKCFTEHSGRSEPLAGDVYMALIEMGFNVPSLCQYAQRSNRIMIPNPSQMPKQQPPKILQTGKRRPHPSYIPDYLPPFPDSHSYIGTPTYKQPVTDYETLREKSSMQKRDVERALTRFMARTSTSNSYSLFADKQSHLFPLIGIKMNNIPYISALLPKDRIWNAQDNQFQSILNANKKSSSTTTPVTSSSNITGAADDAIKLNESIDSIDDDPLNPNNSQNNNNSVDVIENPFLLPPKIVNFQ</sequence>